<evidence type="ECO:0000313" key="3">
    <source>
        <dbReference type="Proteomes" id="UP000322631"/>
    </source>
</evidence>
<dbReference type="Proteomes" id="UP000322631">
    <property type="component" value="Chromosome"/>
</dbReference>
<dbReference type="RefSeq" id="WP_148882941.1">
    <property type="nucleotide sequence ID" value="NZ_CP041932.1"/>
</dbReference>
<dbReference type="GeneID" id="41609708"/>
<reference evidence="2 3" key="1">
    <citation type="submission" date="2019-07" db="EMBL/GenBank/DDBJ databases">
        <title>Complete genome of Thermococcus acidophilus.</title>
        <authorList>
            <person name="Li X."/>
        </authorList>
    </citation>
    <scope>NUCLEOTIDE SEQUENCE [LARGE SCALE GENOMIC DNA]</scope>
    <source>
        <strain evidence="2 3">SY113</strain>
    </source>
</reference>
<accession>A0A5C0SNF1</accession>
<keyword evidence="3" id="KW-1185">Reference proteome</keyword>
<dbReference type="InterPro" id="IPR025474">
    <property type="entry name" value="DUF4325"/>
</dbReference>
<organism evidence="2 3">
    <name type="scientific">Thermococcus aciditolerans</name>
    <dbReference type="NCBI Taxonomy" id="2598455"/>
    <lineage>
        <taxon>Archaea</taxon>
        <taxon>Methanobacteriati</taxon>
        <taxon>Methanobacteriota</taxon>
        <taxon>Thermococci</taxon>
        <taxon>Thermococcales</taxon>
        <taxon>Thermococcaceae</taxon>
        <taxon>Thermococcus</taxon>
    </lineage>
</organism>
<evidence type="ECO:0000313" key="2">
    <source>
        <dbReference type="EMBL" id="QEK14974.1"/>
    </source>
</evidence>
<dbReference type="Pfam" id="PF14213">
    <property type="entry name" value="DUF4325"/>
    <property type="match status" value="1"/>
</dbReference>
<evidence type="ECO:0000259" key="1">
    <source>
        <dbReference type="Pfam" id="PF14213"/>
    </source>
</evidence>
<gene>
    <name evidence="2" type="ORF">FPV09_07595</name>
</gene>
<name>A0A5C0SNF1_9EURY</name>
<sequence length="102" mass="11811">MHMTIDLGKEIAPVLGSRELVKVIESKITNDKVILDFKNVEFVTHSFAHELLKYKLKNPNIELRNMNSSVSRMFEVVEQQLQRKPKPPKVRIETRNIISIIG</sequence>
<dbReference type="EMBL" id="CP041932">
    <property type="protein sequence ID" value="QEK14974.1"/>
    <property type="molecule type" value="Genomic_DNA"/>
</dbReference>
<dbReference type="KEGG" id="them:FPV09_07595"/>
<feature type="domain" description="DUF4325" evidence="1">
    <location>
        <begin position="28"/>
        <end position="51"/>
    </location>
</feature>
<protein>
    <submittedName>
        <fullName evidence="2">DUF4325 domain-containing protein</fullName>
    </submittedName>
</protein>
<proteinExistence type="predicted"/>
<dbReference type="AlphaFoldDB" id="A0A5C0SNF1"/>